<protein>
    <recommendedName>
        <fullName evidence="1">Glycosyl transferase family 28 C-terminal domain-containing protein</fullName>
    </recommendedName>
</protein>
<dbReference type="RefSeq" id="WP_093993496.1">
    <property type="nucleotide sequence ID" value="NZ_FXZK01000008.1"/>
</dbReference>
<dbReference type="EMBL" id="FXZK01000008">
    <property type="protein sequence ID" value="SMY09308.1"/>
    <property type="molecule type" value="Genomic_DNA"/>
</dbReference>
<evidence type="ECO:0000313" key="2">
    <source>
        <dbReference type="EMBL" id="SMY09308.1"/>
    </source>
</evidence>
<keyword evidence="3" id="KW-1185">Reference proteome</keyword>
<dbReference type="AlphaFoldDB" id="A0A238LI55"/>
<proteinExistence type="predicted"/>
<dbReference type="SUPFAM" id="SSF53756">
    <property type="entry name" value="UDP-Glycosyltransferase/glycogen phosphorylase"/>
    <property type="match status" value="1"/>
</dbReference>
<dbReference type="GO" id="GO:0016758">
    <property type="term" value="F:hexosyltransferase activity"/>
    <property type="evidence" value="ECO:0007669"/>
    <property type="project" value="InterPro"/>
</dbReference>
<organism evidence="2 3">
    <name type="scientific">Flavimaricola marinus</name>
    <dbReference type="NCBI Taxonomy" id="1819565"/>
    <lineage>
        <taxon>Bacteria</taxon>
        <taxon>Pseudomonadati</taxon>
        <taxon>Pseudomonadota</taxon>
        <taxon>Alphaproteobacteria</taxon>
        <taxon>Rhodobacterales</taxon>
        <taxon>Paracoccaceae</taxon>
        <taxon>Flavimaricola</taxon>
    </lineage>
</organism>
<dbReference type="Gene3D" id="3.40.50.2000">
    <property type="entry name" value="Glycogen Phosphorylase B"/>
    <property type="match status" value="1"/>
</dbReference>
<reference evidence="2 3" key="1">
    <citation type="submission" date="2017-05" db="EMBL/GenBank/DDBJ databases">
        <authorList>
            <person name="Song R."/>
            <person name="Chenine A.L."/>
            <person name="Ruprecht R.M."/>
        </authorList>
    </citation>
    <scope>NUCLEOTIDE SEQUENCE [LARGE SCALE GENOMIC DNA]</scope>
    <source>
        <strain evidence="2 3">CECT 8899</strain>
    </source>
</reference>
<evidence type="ECO:0000313" key="3">
    <source>
        <dbReference type="Proteomes" id="UP000201613"/>
    </source>
</evidence>
<name>A0A238LI55_9RHOB</name>
<dbReference type="OrthoDB" id="7186565at2"/>
<evidence type="ECO:0000259" key="1">
    <source>
        <dbReference type="Pfam" id="PF04101"/>
    </source>
</evidence>
<dbReference type="Pfam" id="PF04101">
    <property type="entry name" value="Glyco_tran_28_C"/>
    <property type="match status" value="1"/>
</dbReference>
<dbReference type="Proteomes" id="UP000201613">
    <property type="component" value="Unassembled WGS sequence"/>
</dbReference>
<sequence>MIFLTIGTHEPFDRLVRAVDAWAGETGAEVFAQITDRAEFVPQHMTYVNHVDPAEYDARCAAAPFLIAHAGMGSILAALKLAKPIVVLPRRGHLNETRNDHQFATAQKFGTRPGILVAETEADLPQRLSQAQALVAAGTGAAGPISPTAEPRLIAAIRAVILS</sequence>
<gene>
    <name evidence="2" type="ORF">LOM8899_03473</name>
</gene>
<dbReference type="InterPro" id="IPR007235">
    <property type="entry name" value="Glyco_trans_28_C"/>
</dbReference>
<accession>A0A238LI55</accession>
<feature type="domain" description="Glycosyl transferase family 28 C-terminal" evidence="1">
    <location>
        <begin position="2"/>
        <end position="130"/>
    </location>
</feature>